<dbReference type="GeneID" id="63785500"/>
<evidence type="ECO:0000313" key="1">
    <source>
        <dbReference type="EMBL" id="ORY84914.1"/>
    </source>
</evidence>
<comment type="caution">
    <text evidence="1">The sequence shown here is derived from an EMBL/GenBank/DDBJ whole genome shotgun (WGS) entry which is preliminary data.</text>
</comment>
<evidence type="ECO:0000313" key="2">
    <source>
        <dbReference type="Proteomes" id="UP000193685"/>
    </source>
</evidence>
<proteinExistence type="predicted"/>
<dbReference type="RefSeq" id="XP_040726697.1">
    <property type="nucleotide sequence ID" value="XM_040868901.1"/>
</dbReference>
<keyword evidence="2" id="KW-1185">Reference proteome</keyword>
<dbReference type="AlphaFoldDB" id="A0A1Y2FNK0"/>
<gene>
    <name evidence="1" type="ORF">BCR37DRAFT_377827</name>
</gene>
<accession>A0A1Y2FNK0</accession>
<reference evidence="1 2" key="1">
    <citation type="submission" date="2016-07" db="EMBL/GenBank/DDBJ databases">
        <title>Pervasive Adenine N6-methylation of Active Genes in Fungi.</title>
        <authorList>
            <consortium name="DOE Joint Genome Institute"/>
            <person name="Mondo S.J."/>
            <person name="Dannebaum R.O."/>
            <person name="Kuo R.C."/>
            <person name="Labutti K."/>
            <person name="Haridas S."/>
            <person name="Kuo A."/>
            <person name="Salamov A."/>
            <person name="Ahrendt S.R."/>
            <person name="Lipzen A."/>
            <person name="Sullivan W."/>
            <person name="Andreopoulos W.B."/>
            <person name="Clum A."/>
            <person name="Lindquist E."/>
            <person name="Daum C."/>
            <person name="Ramamoorthy G.K."/>
            <person name="Gryganskyi A."/>
            <person name="Culley D."/>
            <person name="Magnuson J.K."/>
            <person name="James T.Y."/>
            <person name="O'Malley M.A."/>
            <person name="Stajich J.E."/>
            <person name="Spatafora J.W."/>
            <person name="Visel A."/>
            <person name="Grigoriev I.V."/>
        </authorList>
    </citation>
    <scope>NUCLEOTIDE SEQUENCE [LARGE SCALE GENOMIC DNA]</scope>
    <source>
        <strain evidence="1 2">12-1054</strain>
    </source>
</reference>
<organism evidence="1 2">
    <name type="scientific">Protomyces lactucae-debilis</name>
    <dbReference type="NCBI Taxonomy" id="2754530"/>
    <lineage>
        <taxon>Eukaryota</taxon>
        <taxon>Fungi</taxon>
        <taxon>Dikarya</taxon>
        <taxon>Ascomycota</taxon>
        <taxon>Taphrinomycotina</taxon>
        <taxon>Taphrinomycetes</taxon>
        <taxon>Taphrinales</taxon>
        <taxon>Protomycetaceae</taxon>
        <taxon>Protomyces</taxon>
    </lineage>
</organism>
<dbReference type="Proteomes" id="UP000193685">
    <property type="component" value="Unassembled WGS sequence"/>
</dbReference>
<protein>
    <submittedName>
        <fullName evidence="1">Uncharacterized protein</fullName>
    </submittedName>
</protein>
<sequence>MCSTADSCWPSSNIFRKAATKAPPAGAAHADITGGSSSKTFSPLHILRHCNNEAPRMITGECNIISREPSERDIWVASSRVCKPVGLKRSDTLEATWIRPALLMPDCL</sequence>
<name>A0A1Y2FNK0_PROLT</name>
<dbReference type="EMBL" id="MCFI01000005">
    <property type="protein sequence ID" value="ORY84914.1"/>
    <property type="molecule type" value="Genomic_DNA"/>
</dbReference>